<evidence type="ECO:0000256" key="1">
    <source>
        <dbReference type="SAM" id="MobiDB-lite"/>
    </source>
</evidence>
<dbReference type="AlphaFoldDB" id="A0AAW0D0K1"/>
<sequence length="121" mass="13062">MSSTSAAAQKFEGDINKYKVNELKQLSAALSLTVTGSNGKKTPVNDGFLAAIKEQVFKSSKNVHEADPQFAGLYEGKKRQSANKAAEDIVEQSKPAEVSTSVGDTKTLNCDYEQEPSTKFL</sequence>
<dbReference type="Proteomes" id="UP001362999">
    <property type="component" value="Unassembled WGS sequence"/>
</dbReference>
<gene>
    <name evidence="2" type="ORF">R3P38DRAFT_2766477</name>
</gene>
<accession>A0AAW0D0K1</accession>
<feature type="compositionally biased region" description="Polar residues" evidence="1">
    <location>
        <begin position="98"/>
        <end position="108"/>
    </location>
</feature>
<reference evidence="2 3" key="1">
    <citation type="journal article" date="2024" name="J Genomics">
        <title>Draft genome sequencing and assembly of Favolaschia claudopus CIRM-BRFM 2984 isolated from oak limbs.</title>
        <authorList>
            <person name="Navarro D."/>
            <person name="Drula E."/>
            <person name="Chaduli D."/>
            <person name="Cazenave R."/>
            <person name="Ahrendt S."/>
            <person name="Wang J."/>
            <person name="Lipzen A."/>
            <person name="Daum C."/>
            <person name="Barry K."/>
            <person name="Grigoriev I.V."/>
            <person name="Favel A."/>
            <person name="Rosso M.N."/>
            <person name="Martin F."/>
        </authorList>
    </citation>
    <scope>NUCLEOTIDE SEQUENCE [LARGE SCALE GENOMIC DNA]</scope>
    <source>
        <strain evidence="2 3">CIRM-BRFM 2984</strain>
    </source>
</reference>
<name>A0AAW0D0K1_9AGAR</name>
<comment type="caution">
    <text evidence="2">The sequence shown here is derived from an EMBL/GenBank/DDBJ whole genome shotgun (WGS) entry which is preliminary data.</text>
</comment>
<organism evidence="2 3">
    <name type="scientific">Favolaschia claudopus</name>
    <dbReference type="NCBI Taxonomy" id="2862362"/>
    <lineage>
        <taxon>Eukaryota</taxon>
        <taxon>Fungi</taxon>
        <taxon>Dikarya</taxon>
        <taxon>Basidiomycota</taxon>
        <taxon>Agaricomycotina</taxon>
        <taxon>Agaricomycetes</taxon>
        <taxon>Agaricomycetidae</taxon>
        <taxon>Agaricales</taxon>
        <taxon>Marasmiineae</taxon>
        <taxon>Mycenaceae</taxon>
        <taxon>Favolaschia</taxon>
    </lineage>
</organism>
<evidence type="ECO:0000313" key="2">
    <source>
        <dbReference type="EMBL" id="KAK7044925.1"/>
    </source>
</evidence>
<protein>
    <submittedName>
        <fullName evidence="2">Uncharacterized protein</fullName>
    </submittedName>
</protein>
<feature type="region of interest" description="Disordered" evidence="1">
    <location>
        <begin position="74"/>
        <end position="121"/>
    </location>
</feature>
<evidence type="ECO:0000313" key="3">
    <source>
        <dbReference type="Proteomes" id="UP001362999"/>
    </source>
</evidence>
<dbReference type="EMBL" id="JAWWNJ010000011">
    <property type="protein sequence ID" value="KAK7044925.1"/>
    <property type="molecule type" value="Genomic_DNA"/>
</dbReference>
<proteinExistence type="predicted"/>
<keyword evidence="3" id="KW-1185">Reference proteome</keyword>